<organism evidence="1 2">
    <name type="scientific">Brassica carinata</name>
    <name type="common">Ethiopian mustard</name>
    <name type="synonym">Abyssinian cabbage</name>
    <dbReference type="NCBI Taxonomy" id="52824"/>
    <lineage>
        <taxon>Eukaryota</taxon>
        <taxon>Viridiplantae</taxon>
        <taxon>Streptophyta</taxon>
        <taxon>Embryophyta</taxon>
        <taxon>Tracheophyta</taxon>
        <taxon>Spermatophyta</taxon>
        <taxon>Magnoliopsida</taxon>
        <taxon>eudicotyledons</taxon>
        <taxon>Gunneridae</taxon>
        <taxon>Pentapetalae</taxon>
        <taxon>rosids</taxon>
        <taxon>malvids</taxon>
        <taxon>Brassicales</taxon>
        <taxon>Brassicaceae</taxon>
        <taxon>Brassiceae</taxon>
        <taxon>Brassica</taxon>
    </lineage>
</organism>
<dbReference type="Proteomes" id="UP000886595">
    <property type="component" value="Unassembled WGS sequence"/>
</dbReference>
<protein>
    <submittedName>
        <fullName evidence="1">Uncharacterized protein</fullName>
    </submittedName>
</protein>
<reference evidence="1 2" key="1">
    <citation type="submission" date="2020-02" db="EMBL/GenBank/DDBJ databases">
        <authorList>
            <person name="Ma Q."/>
            <person name="Huang Y."/>
            <person name="Song X."/>
            <person name="Pei D."/>
        </authorList>
    </citation>
    <scope>NUCLEOTIDE SEQUENCE [LARGE SCALE GENOMIC DNA]</scope>
    <source>
        <strain evidence="1">Sxm20200214</strain>
        <tissue evidence="1">Leaf</tissue>
    </source>
</reference>
<keyword evidence="2" id="KW-1185">Reference proteome</keyword>
<sequence length="69" mass="7504">MASTSPPILPITTSQELLLLQGELPRSRDGHRGILFGDSSLLPSLPPLSPRVLSLWCFSLTLGLFSCRL</sequence>
<evidence type="ECO:0000313" key="1">
    <source>
        <dbReference type="EMBL" id="KAG2326469.1"/>
    </source>
</evidence>
<dbReference type="EMBL" id="JAAMPC010000002">
    <property type="protein sequence ID" value="KAG2326469.1"/>
    <property type="molecule type" value="Genomic_DNA"/>
</dbReference>
<name>A0A8X8B6P2_BRACI</name>
<evidence type="ECO:0000313" key="2">
    <source>
        <dbReference type="Proteomes" id="UP000886595"/>
    </source>
</evidence>
<comment type="caution">
    <text evidence="1">The sequence shown here is derived from an EMBL/GenBank/DDBJ whole genome shotgun (WGS) entry which is preliminary data.</text>
</comment>
<accession>A0A8X8B6P2</accession>
<proteinExistence type="predicted"/>
<dbReference type="AlphaFoldDB" id="A0A8X8B6P2"/>
<gene>
    <name evidence="1" type="ORF">Bca52824_009197</name>
</gene>